<evidence type="ECO:0000259" key="3">
    <source>
        <dbReference type="Pfam" id="PF23357"/>
    </source>
</evidence>
<proteinExistence type="predicted"/>
<sequence length="441" mass="48863">MSRQRLENLLFYLLLAAAIALAGWLGDRYGRAWDWSDSARNSLGSASVQLLQRLDAPLEMVSFAPPDPALRQRIGDILERYRRQRPDLVRIRFVDPARQPQLTRELGIRLAGELRLGYRGRSENLRTLDEEHISNAIQRLLLRGESWIVGLTGHGERRLDGSANHDLGEFGRELERKGYRVQSLNLAESPEIPDNTGLLVIAGPQEDYLPGEVKQIRRYLEQGGNLLWLLDPGPLHGLEPIASRLGLTLLPGTIVDAEAGALGLDDPTVAVVSRYPEQAAVRRFDRITLFPGAAALRVKPGAGWQVAALLQTQARSWNETGPIRGRVRRDPEQGEQAGPLDLGIALTRNQPRDQRVLLLGDGDFLSNAFLGNAGNLDLGLALVRWLSHNDNLIQIPARTAPDQNLELSRGAGLAIGLGFLILLPLGLLLTGVLIWWRRQRL</sequence>
<dbReference type="EMBL" id="DRKP01000164">
    <property type="protein sequence ID" value="HEB97376.1"/>
    <property type="molecule type" value="Genomic_DNA"/>
</dbReference>
<dbReference type="Proteomes" id="UP000886251">
    <property type="component" value="Unassembled WGS sequence"/>
</dbReference>
<evidence type="ECO:0008006" key="6">
    <source>
        <dbReference type="Google" id="ProtNLM"/>
    </source>
</evidence>
<keyword evidence="1" id="KW-0812">Transmembrane</keyword>
<reference evidence="4" key="1">
    <citation type="journal article" date="2020" name="mSystems">
        <title>Genome- and Community-Level Interaction Insights into Carbon Utilization and Element Cycling Functions of Hydrothermarchaeota in Hydrothermal Sediment.</title>
        <authorList>
            <person name="Zhou Z."/>
            <person name="Liu Y."/>
            <person name="Xu W."/>
            <person name="Pan J."/>
            <person name="Luo Z.H."/>
            <person name="Li M."/>
        </authorList>
    </citation>
    <scope>NUCLEOTIDE SEQUENCE [LARGE SCALE GENOMIC DNA]</scope>
    <source>
        <strain evidence="4">HyVt-443</strain>
    </source>
</reference>
<accession>A0A831RQH3</accession>
<keyword evidence="1" id="KW-1133">Transmembrane helix</keyword>
<feature type="domain" description="DUF7088" evidence="3">
    <location>
        <begin position="40"/>
        <end position="102"/>
    </location>
</feature>
<protein>
    <recommendedName>
        <fullName evidence="6">ABC-type uncharacterized transport system domain-containing protein</fullName>
    </recommendedName>
</protein>
<dbReference type="InterPro" id="IPR029062">
    <property type="entry name" value="Class_I_gatase-like"/>
</dbReference>
<evidence type="ECO:0000256" key="1">
    <source>
        <dbReference type="SAM" id="Phobius"/>
    </source>
</evidence>
<organism evidence="4 5">
    <name type="scientific">Sedimenticola thiotaurini</name>
    <dbReference type="NCBI Taxonomy" id="1543721"/>
    <lineage>
        <taxon>Bacteria</taxon>
        <taxon>Pseudomonadati</taxon>
        <taxon>Pseudomonadota</taxon>
        <taxon>Gammaproteobacteria</taxon>
        <taxon>Chromatiales</taxon>
        <taxon>Sedimenticolaceae</taxon>
        <taxon>Sedimenticola</taxon>
    </lineage>
</organism>
<feature type="transmembrane region" description="Helical" evidence="1">
    <location>
        <begin position="411"/>
        <end position="436"/>
    </location>
</feature>
<dbReference type="Pfam" id="PF09822">
    <property type="entry name" value="ABC_transp_aux"/>
    <property type="match status" value="1"/>
</dbReference>
<dbReference type="InterPro" id="IPR055396">
    <property type="entry name" value="DUF7088"/>
</dbReference>
<evidence type="ECO:0000313" key="5">
    <source>
        <dbReference type="Proteomes" id="UP000886251"/>
    </source>
</evidence>
<feature type="domain" description="ABC-type uncharacterised transport system" evidence="2">
    <location>
        <begin position="151"/>
        <end position="369"/>
    </location>
</feature>
<dbReference type="AlphaFoldDB" id="A0A831RQH3"/>
<evidence type="ECO:0000313" key="4">
    <source>
        <dbReference type="EMBL" id="HEB97376.1"/>
    </source>
</evidence>
<evidence type="ECO:0000259" key="2">
    <source>
        <dbReference type="Pfam" id="PF09822"/>
    </source>
</evidence>
<dbReference type="Pfam" id="PF23357">
    <property type="entry name" value="DUF7088"/>
    <property type="match status" value="1"/>
</dbReference>
<gene>
    <name evidence="4" type="ORF">ENI96_13220</name>
</gene>
<comment type="caution">
    <text evidence="4">The sequence shown here is derived from an EMBL/GenBank/DDBJ whole genome shotgun (WGS) entry which is preliminary data.</text>
</comment>
<name>A0A831RQH3_9GAMM</name>
<dbReference type="SUPFAM" id="SSF52317">
    <property type="entry name" value="Class I glutamine amidotransferase-like"/>
    <property type="match status" value="1"/>
</dbReference>
<keyword evidence="1" id="KW-0472">Membrane</keyword>
<dbReference type="InterPro" id="IPR019196">
    <property type="entry name" value="ABC_transp_unknown"/>
</dbReference>